<accession>A0A414FV16</accession>
<reference evidence="2" key="3">
    <citation type="submission" date="2021-02" db="EMBL/GenBank/DDBJ databases">
        <title>Infant gut strain persistence is associated with maternal origin, phylogeny, and functional potential including surface adhesion and iron acquisition.</title>
        <authorList>
            <person name="Lou Y.C."/>
        </authorList>
    </citation>
    <scope>NUCLEOTIDE SEQUENCE</scope>
    <source>
        <strain evidence="2">L3_128_245G1_dasL3_128_245G1_concoct_49</strain>
    </source>
</reference>
<keyword evidence="1" id="KW-0812">Transmembrane</keyword>
<protein>
    <submittedName>
        <fullName evidence="2">Heme exporter protein CcmD</fullName>
    </submittedName>
</protein>
<dbReference type="RefSeq" id="WP_118272255.1">
    <property type="nucleotide sequence ID" value="NZ_CABWIC010000002.1"/>
</dbReference>
<dbReference type="EMBL" id="JAGZJA010000006">
    <property type="protein sequence ID" value="MBS5147092.1"/>
    <property type="molecule type" value="Genomic_DNA"/>
</dbReference>
<dbReference type="Proteomes" id="UP000405524">
    <property type="component" value="Unassembled WGS sequence"/>
</dbReference>
<gene>
    <name evidence="3" type="ORF">DW787_07170</name>
    <name evidence="4" type="ORF">JKKLCJKK_01460</name>
    <name evidence="2" type="ORF">KHY67_05255</name>
</gene>
<dbReference type="Proteomes" id="UP000286050">
    <property type="component" value="Unassembled WGS sequence"/>
</dbReference>
<evidence type="ECO:0000313" key="6">
    <source>
        <dbReference type="Proteomes" id="UP000405524"/>
    </source>
</evidence>
<dbReference type="Proteomes" id="UP000738879">
    <property type="component" value="Unassembled WGS sequence"/>
</dbReference>
<dbReference type="EMBL" id="CABWIC010000002">
    <property type="protein sequence ID" value="VWL88035.1"/>
    <property type="molecule type" value="Genomic_DNA"/>
</dbReference>
<sequence>MDPILSEVYSTVLPAAPYVLAAYVGILLALFAFVFSLWRKSKRTEADIDALKRALEDRERRAGK</sequence>
<evidence type="ECO:0000313" key="5">
    <source>
        <dbReference type="Proteomes" id="UP000286050"/>
    </source>
</evidence>
<reference evidence="4 6" key="2">
    <citation type="submission" date="2019-10" db="EMBL/GenBank/DDBJ databases">
        <authorList>
            <person name="Wolf R A."/>
        </authorList>
    </citation>
    <scope>NUCLEOTIDE SEQUENCE [LARGE SCALE GENOMIC DNA]</scope>
    <source>
        <strain evidence="4">Collinsella_intestinalis_DSM_13632</strain>
    </source>
</reference>
<name>A0A414FV16_9ACTN</name>
<evidence type="ECO:0000313" key="3">
    <source>
        <dbReference type="EMBL" id="RHD54820.1"/>
    </source>
</evidence>
<dbReference type="AlphaFoldDB" id="A0A414FV16"/>
<dbReference type="GeneID" id="77464880"/>
<evidence type="ECO:0000313" key="4">
    <source>
        <dbReference type="EMBL" id="VWL88035.1"/>
    </source>
</evidence>
<keyword evidence="1" id="KW-1133">Transmembrane helix</keyword>
<reference evidence="3 5" key="1">
    <citation type="submission" date="2018-08" db="EMBL/GenBank/DDBJ databases">
        <title>A genome reference for cultivated species of the human gut microbiota.</title>
        <authorList>
            <person name="Zou Y."/>
            <person name="Xue W."/>
            <person name="Luo G."/>
        </authorList>
    </citation>
    <scope>NUCLEOTIDE SEQUENCE [LARGE SCALE GENOMIC DNA]</scope>
    <source>
        <strain evidence="3 5">AM30-5LB</strain>
    </source>
</reference>
<dbReference type="EMBL" id="QSJI01000007">
    <property type="protein sequence ID" value="RHD54820.1"/>
    <property type="molecule type" value="Genomic_DNA"/>
</dbReference>
<keyword evidence="1" id="KW-0472">Membrane</keyword>
<dbReference type="OrthoDB" id="3183314at2"/>
<feature type="transmembrane region" description="Helical" evidence="1">
    <location>
        <begin position="20"/>
        <end position="38"/>
    </location>
</feature>
<proteinExistence type="predicted"/>
<evidence type="ECO:0000313" key="2">
    <source>
        <dbReference type="EMBL" id="MBS5147092.1"/>
    </source>
</evidence>
<organism evidence="3 5">
    <name type="scientific">Collinsella intestinalis</name>
    <dbReference type="NCBI Taxonomy" id="147207"/>
    <lineage>
        <taxon>Bacteria</taxon>
        <taxon>Bacillati</taxon>
        <taxon>Actinomycetota</taxon>
        <taxon>Coriobacteriia</taxon>
        <taxon>Coriobacteriales</taxon>
        <taxon>Coriobacteriaceae</taxon>
        <taxon>Collinsella</taxon>
    </lineage>
</organism>
<evidence type="ECO:0000256" key="1">
    <source>
        <dbReference type="SAM" id="Phobius"/>
    </source>
</evidence>